<evidence type="ECO:0000313" key="2">
    <source>
        <dbReference type="Proteomes" id="UP000825935"/>
    </source>
</evidence>
<protein>
    <submittedName>
        <fullName evidence="1">Uncharacterized protein</fullName>
    </submittedName>
</protein>
<dbReference type="AlphaFoldDB" id="A0A8T2U5K8"/>
<dbReference type="Gene3D" id="3.80.10.10">
    <property type="entry name" value="Ribonuclease Inhibitor"/>
    <property type="match status" value="1"/>
</dbReference>
<sequence>MRPASLLDLCMQKLSGDLVSYHPADLSNLPSHLAEELMKRVLRRQRRPPLLHELLILCQAFWRPASLSLHNHPVPLSSHSLFYLSHLPSIVRLDLSGNAWLDSLEFLPRLLRLECLNLRNCWRLPEQTLGNIAGLSRLRCLDLGNVYSLTDLSASAFIPGIASLRFLNLSGTGVSDSFLNTLTYGQRLRAWLGKDTVPKSSEGNPISPGSIECMHDQRISSLLEQWKPLELSYVRLQHTNVTEAALPSISAFEQLLLLDVRDTEISGRSLKSIQARDKLIALPNNGKILARSNTLIVATLQGRCGCSSMELNLLSRQNRDMEWNAPLEEEGIKLLLSAASRHTFSGSRMHA</sequence>
<organism evidence="1 2">
    <name type="scientific">Ceratopteris richardii</name>
    <name type="common">Triangle waterfern</name>
    <dbReference type="NCBI Taxonomy" id="49495"/>
    <lineage>
        <taxon>Eukaryota</taxon>
        <taxon>Viridiplantae</taxon>
        <taxon>Streptophyta</taxon>
        <taxon>Embryophyta</taxon>
        <taxon>Tracheophyta</taxon>
        <taxon>Polypodiopsida</taxon>
        <taxon>Polypodiidae</taxon>
        <taxon>Polypodiales</taxon>
        <taxon>Pteridineae</taxon>
        <taxon>Pteridaceae</taxon>
        <taxon>Parkerioideae</taxon>
        <taxon>Ceratopteris</taxon>
    </lineage>
</organism>
<proteinExistence type="predicted"/>
<keyword evidence="2" id="KW-1185">Reference proteome</keyword>
<accession>A0A8T2U5K8</accession>
<dbReference type="OrthoDB" id="1931399at2759"/>
<reference evidence="1" key="1">
    <citation type="submission" date="2021-08" db="EMBL/GenBank/DDBJ databases">
        <title>WGS assembly of Ceratopteris richardii.</title>
        <authorList>
            <person name="Marchant D.B."/>
            <person name="Chen G."/>
            <person name="Jenkins J."/>
            <person name="Shu S."/>
            <person name="Leebens-Mack J."/>
            <person name="Grimwood J."/>
            <person name="Schmutz J."/>
            <person name="Soltis P."/>
            <person name="Soltis D."/>
            <person name="Chen Z.-H."/>
        </authorList>
    </citation>
    <scope>NUCLEOTIDE SEQUENCE</scope>
    <source>
        <strain evidence="1">Whitten #5841</strain>
        <tissue evidence="1">Leaf</tissue>
    </source>
</reference>
<evidence type="ECO:0000313" key="1">
    <source>
        <dbReference type="EMBL" id="KAH7429810.1"/>
    </source>
</evidence>
<gene>
    <name evidence="1" type="ORF">KP509_09G067400</name>
</gene>
<dbReference type="SUPFAM" id="SSF52047">
    <property type="entry name" value="RNI-like"/>
    <property type="match status" value="1"/>
</dbReference>
<dbReference type="Proteomes" id="UP000825935">
    <property type="component" value="Chromosome 9"/>
</dbReference>
<comment type="caution">
    <text evidence="1">The sequence shown here is derived from an EMBL/GenBank/DDBJ whole genome shotgun (WGS) entry which is preliminary data.</text>
</comment>
<dbReference type="OMA" id="ENIYMIT"/>
<dbReference type="InterPro" id="IPR032675">
    <property type="entry name" value="LRR_dom_sf"/>
</dbReference>
<dbReference type="EMBL" id="CM035414">
    <property type="protein sequence ID" value="KAH7429810.1"/>
    <property type="molecule type" value="Genomic_DNA"/>
</dbReference>
<name>A0A8T2U5K8_CERRI</name>